<name>A0ABN1TIW7_9ACTN</name>
<evidence type="ECO:0000313" key="1">
    <source>
        <dbReference type="EMBL" id="GAA1082100.1"/>
    </source>
</evidence>
<protein>
    <submittedName>
        <fullName evidence="1">Uncharacterized protein</fullName>
    </submittedName>
</protein>
<organism evidence="1 2">
    <name type="scientific">Kitasatospora arboriphila</name>
    <dbReference type="NCBI Taxonomy" id="258052"/>
    <lineage>
        <taxon>Bacteria</taxon>
        <taxon>Bacillati</taxon>
        <taxon>Actinomycetota</taxon>
        <taxon>Actinomycetes</taxon>
        <taxon>Kitasatosporales</taxon>
        <taxon>Streptomycetaceae</taxon>
        <taxon>Kitasatospora</taxon>
    </lineage>
</organism>
<dbReference type="Proteomes" id="UP001499987">
    <property type="component" value="Unassembled WGS sequence"/>
</dbReference>
<keyword evidence="2" id="KW-1185">Reference proteome</keyword>
<dbReference type="EMBL" id="BAAALD010000020">
    <property type="protein sequence ID" value="GAA1082100.1"/>
    <property type="molecule type" value="Genomic_DNA"/>
</dbReference>
<proteinExistence type="predicted"/>
<reference evidence="1 2" key="1">
    <citation type="journal article" date="2019" name="Int. J. Syst. Evol. Microbiol.">
        <title>The Global Catalogue of Microorganisms (GCM) 10K type strain sequencing project: providing services to taxonomists for standard genome sequencing and annotation.</title>
        <authorList>
            <consortium name="The Broad Institute Genomics Platform"/>
            <consortium name="The Broad Institute Genome Sequencing Center for Infectious Disease"/>
            <person name="Wu L."/>
            <person name="Ma J."/>
        </authorList>
    </citation>
    <scope>NUCLEOTIDE SEQUENCE [LARGE SCALE GENOMIC DNA]</scope>
    <source>
        <strain evidence="1 2">JCM 13002</strain>
    </source>
</reference>
<gene>
    <name evidence="1" type="ORF">GCM10009663_26270</name>
</gene>
<comment type="caution">
    <text evidence="1">The sequence shown here is derived from an EMBL/GenBank/DDBJ whole genome shotgun (WGS) entry which is preliminary data.</text>
</comment>
<sequence>MTARSRLPATSRTSGPLGACEASEYSAVAWPTKTPVRLPASAEGRMPASSSASQAVWSSSRCWGSTALASAGDMPKKAWSKAKASVMKPPWREAVLPGVPGAGS</sequence>
<evidence type="ECO:0000313" key="2">
    <source>
        <dbReference type="Proteomes" id="UP001499987"/>
    </source>
</evidence>
<accession>A0ABN1TIW7</accession>